<gene>
    <name evidence="2" type="ORF">NCTC11190_00333</name>
</gene>
<proteinExistence type="predicted"/>
<organism evidence="2 3">
    <name type="scientific">Rikenella microfusus</name>
    <dbReference type="NCBI Taxonomy" id="28139"/>
    <lineage>
        <taxon>Bacteria</taxon>
        <taxon>Pseudomonadati</taxon>
        <taxon>Bacteroidota</taxon>
        <taxon>Bacteroidia</taxon>
        <taxon>Bacteroidales</taxon>
        <taxon>Rikenellaceae</taxon>
        <taxon>Rikenella</taxon>
    </lineage>
</organism>
<evidence type="ECO:0008006" key="4">
    <source>
        <dbReference type="Google" id="ProtNLM"/>
    </source>
</evidence>
<keyword evidence="1" id="KW-0732">Signal</keyword>
<dbReference type="OrthoDB" id="1467026at2"/>
<dbReference type="AlphaFoldDB" id="A0A379MNV5"/>
<dbReference type="EMBL" id="UGVL01000001">
    <property type="protein sequence ID" value="SUE33136.1"/>
    <property type="molecule type" value="Genomic_DNA"/>
</dbReference>
<reference evidence="2 3" key="1">
    <citation type="submission" date="2018-06" db="EMBL/GenBank/DDBJ databases">
        <authorList>
            <consortium name="Pathogen Informatics"/>
            <person name="Doyle S."/>
        </authorList>
    </citation>
    <scope>NUCLEOTIDE SEQUENCE [LARGE SCALE GENOMIC DNA]</scope>
    <source>
        <strain evidence="2 3">NCTC11190</strain>
    </source>
</reference>
<evidence type="ECO:0000313" key="3">
    <source>
        <dbReference type="Proteomes" id="UP000255233"/>
    </source>
</evidence>
<accession>A0A379MNV5</accession>
<name>A0A379MNV5_9BACT</name>
<feature type="chain" id="PRO_5016904543" description="LPP20 lipoprotein" evidence="1">
    <location>
        <begin position="25"/>
        <end position="180"/>
    </location>
</feature>
<evidence type="ECO:0000313" key="2">
    <source>
        <dbReference type="EMBL" id="SUE33136.1"/>
    </source>
</evidence>
<feature type="signal peptide" evidence="1">
    <location>
        <begin position="1"/>
        <end position="24"/>
    </location>
</feature>
<dbReference type="Proteomes" id="UP000255233">
    <property type="component" value="Unassembled WGS sequence"/>
</dbReference>
<sequence>MKKLFTILSLLLVITAAVQPAAQAGNKNKQKEVKLPFKGSKYETDKKYFRAFESGTSTNQSTAKKMALHNAKVVLAGNLDATVKAVTDQYINQMNTSEGIEDASTFQQQSREAVKQLIGEVTVIDEKLFATKDGRYTYWIAIEMPKEALRRGISKQMKENTKINQAEFQKIFDQEMDKLD</sequence>
<keyword evidence="3" id="KW-1185">Reference proteome</keyword>
<evidence type="ECO:0000256" key="1">
    <source>
        <dbReference type="SAM" id="SignalP"/>
    </source>
</evidence>
<protein>
    <recommendedName>
        <fullName evidence="4">LPP20 lipoprotein</fullName>
    </recommendedName>
</protein>
<dbReference type="RefSeq" id="WP_051214378.1">
    <property type="nucleotide sequence ID" value="NZ_CALVFX010000017.1"/>
</dbReference>
<dbReference type="STRING" id="880526.GCA_000427365_01109"/>